<reference evidence="2" key="3">
    <citation type="submission" date="2022-06" db="UniProtKB">
        <authorList>
            <consortium name="EnsemblPlants"/>
        </authorList>
    </citation>
    <scope>IDENTIFICATION</scope>
</reference>
<name>A0A8R7K1U8_TRIUA</name>
<dbReference type="Proteomes" id="UP000015106">
    <property type="component" value="Chromosome 1"/>
</dbReference>
<protein>
    <submittedName>
        <fullName evidence="2">Uncharacterized protein</fullName>
    </submittedName>
</protein>
<evidence type="ECO:0000313" key="3">
    <source>
        <dbReference type="Proteomes" id="UP000015106"/>
    </source>
</evidence>
<proteinExistence type="predicted"/>
<dbReference type="AlphaFoldDB" id="A0A8R7K1U8"/>
<organism evidence="2 3">
    <name type="scientific">Triticum urartu</name>
    <name type="common">Red wild einkorn</name>
    <name type="synonym">Crithodium urartu</name>
    <dbReference type="NCBI Taxonomy" id="4572"/>
    <lineage>
        <taxon>Eukaryota</taxon>
        <taxon>Viridiplantae</taxon>
        <taxon>Streptophyta</taxon>
        <taxon>Embryophyta</taxon>
        <taxon>Tracheophyta</taxon>
        <taxon>Spermatophyta</taxon>
        <taxon>Magnoliopsida</taxon>
        <taxon>Liliopsida</taxon>
        <taxon>Poales</taxon>
        <taxon>Poaceae</taxon>
        <taxon>BOP clade</taxon>
        <taxon>Pooideae</taxon>
        <taxon>Triticodae</taxon>
        <taxon>Triticeae</taxon>
        <taxon>Triticinae</taxon>
        <taxon>Triticum</taxon>
    </lineage>
</organism>
<reference evidence="2" key="2">
    <citation type="submission" date="2018-03" db="EMBL/GenBank/DDBJ databases">
        <title>The Triticum urartu genome reveals the dynamic nature of wheat genome evolution.</title>
        <authorList>
            <person name="Ling H."/>
            <person name="Ma B."/>
            <person name="Shi X."/>
            <person name="Liu H."/>
            <person name="Dong L."/>
            <person name="Sun H."/>
            <person name="Cao Y."/>
            <person name="Gao Q."/>
            <person name="Zheng S."/>
            <person name="Li Y."/>
            <person name="Yu Y."/>
            <person name="Du H."/>
            <person name="Qi M."/>
            <person name="Li Y."/>
            <person name="Yu H."/>
            <person name="Cui Y."/>
            <person name="Wang N."/>
            <person name="Chen C."/>
            <person name="Wu H."/>
            <person name="Zhao Y."/>
            <person name="Zhang J."/>
            <person name="Li Y."/>
            <person name="Zhou W."/>
            <person name="Zhang B."/>
            <person name="Hu W."/>
            <person name="Eijk M."/>
            <person name="Tang J."/>
            <person name="Witsenboer H."/>
            <person name="Zhao S."/>
            <person name="Li Z."/>
            <person name="Zhang A."/>
            <person name="Wang D."/>
            <person name="Liang C."/>
        </authorList>
    </citation>
    <scope>NUCLEOTIDE SEQUENCE [LARGE SCALE GENOMIC DNA]</scope>
    <source>
        <strain evidence="2">cv. G1812</strain>
    </source>
</reference>
<feature type="compositionally biased region" description="Low complexity" evidence="1">
    <location>
        <begin position="40"/>
        <end position="50"/>
    </location>
</feature>
<evidence type="ECO:0000313" key="2">
    <source>
        <dbReference type="EnsemblPlants" id="TuG1812G0100002928.01.T01.cds264839"/>
    </source>
</evidence>
<dbReference type="Gramene" id="TuG1812G0100002928.01.T01">
    <property type="protein sequence ID" value="TuG1812G0100002928.01.T01.cds264839"/>
    <property type="gene ID" value="TuG1812G0100002928.01"/>
</dbReference>
<feature type="region of interest" description="Disordered" evidence="1">
    <location>
        <begin position="1"/>
        <end position="116"/>
    </location>
</feature>
<feature type="compositionally biased region" description="Basic residues" evidence="1">
    <location>
        <begin position="82"/>
        <end position="97"/>
    </location>
</feature>
<accession>A0A8R7K1U8</accession>
<sequence>HPPSHNPKRRLQEGGAGALSPPNQGCGFSPGSRGGRRGGRWTSTSPSGRGAAPGTPPLAKRLPRSRAPHPTTTTSSTGSGKTWRRRGRSRSQRRRLQIWRGRTWGPDHQPLGSTAG</sequence>
<dbReference type="EnsemblPlants" id="TuG1812G0100002928.01.T01">
    <property type="protein sequence ID" value="TuG1812G0100002928.01.T01.cds264839"/>
    <property type="gene ID" value="TuG1812G0100002928.01"/>
</dbReference>
<feature type="compositionally biased region" description="Low complexity" evidence="1">
    <location>
        <begin position="68"/>
        <end position="81"/>
    </location>
</feature>
<reference evidence="3" key="1">
    <citation type="journal article" date="2013" name="Nature">
        <title>Draft genome of the wheat A-genome progenitor Triticum urartu.</title>
        <authorList>
            <person name="Ling H.Q."/>
            <person name="Zhao S."/>
            <person name="Liu D."/>
            <person name="Wang J."/>
            <person name="Sun H."/>
            <person name="Zhang C."/>
            <person name="Fan H."/>
            <person name="Li D."/>
            <person name="Dong L."/>
            <person name="Tao Y."/>
            <person name="Gao C."/>
            <person name="Wu H."/>
            <person name="Li Y."/>
            <person name="Cui Y."/>
            <person name="Guo X."/>
            <person name="Zheng S."/>
            <person name="Wang B."/>
            <person name="Yu K."/>
            <person name="Liang Q."/>
            <person name="Yang W."/>
            <person name="Lou X."/>
            <person name="Chen J."/>
            <person name="Feng M."/>
            <person name="Jian J."/>
            <person name="Zhang X."/>
            <person name="Luo G."/>
            <person name="Jiang Y."/>
            <person name="Liu J."/>
            <person name="Wang Z."/>
            <person name="Sha Y."/>
            <person name="Zhang B."/>
            <person name="Wu H."/>
            <person name="Tang D."/>
            <person name="Shen Q."/>
            <person name="Xue P."/>
            <person name="Zou S."/>
            <person name="Wang X."/>
            <person name="Liu X."/>
            <person name="Wang F."/>
            <person name="Yang Y."/>
            <person name="An X."/>
            <person name="Dong Z."/>
            <person name="Zhang K."/>
            <person name="Zhang X."/>
            <person name="Luo M.C."/>
            <person name="Dvorak J."/>
            <person name="Tong Y."/>
            <person name="Wang J."/>
            <person name="Yang H."/>
            <person name="Li Z."/>
            <person name="Wang D."/>
            <person name="Zhang A."/>
            <person name="Wang J."/>
        </authorList>
    </citation>
    <scope>NUCLEOTIDE SEQUENCE</scope>
    <source>
        <strain evidence="3">cv. G1812</strain>
    </source>
</reference>
<keyword evidence="3" id="KW-1185">Reference proteome</keyword>
<evidence type="ECO:0000256" key="1">
    <source>
        <dbReference type="SAM" id="MobiDB-lite"/>
    </source>
</evidence>